<evidence type="ECO:0000313" key="2">
    <source>
        <dbReference type="Proteomes" id="UP000182110"/>
    </source>
</evidence>
<comment type="caution">
    <text evidence="1">The sequence shown here is derived from an EMBL/GenBank/DDBJ whole genome shotgun (WGS) entry which is preliminary data.</text>
</comment>
<dbReference type="RefSeq" id="WP_072273670.1">
    <property type="nucleotide sequence ID" value="NZ_CCXW01000001.1"/>
</dbReference>
<sequence>MITHGDDLLISGAWLLGIGTLVGAIGQTRQTLTSTDLGKDLVLNGNGIEAVGNSLQAIGRSKMLNPENERTETYFIFGSWLEAIGNIADAVGIGMQLSGSVEEGIRTDAIGSGIQGLGAAIEAFGASLTEETISRSFEIKGNGLISAGSFLESVGNIFILNEKVRLGEHILLLGSWTQVFGAFILIEAFSLDPEPEPEKGKDGHNRHYSYANYR</sequence>
<protein>
    <submittedName>
        <fullName evidence="1">Uncharacterized protein</fullName>
    </submittedName>
</protein>
<reference evidence="1 2" key="1">
    <citation type="journal article" date="2014" name="Genome Announc.">
        <title>Genome Sequence of Bacillus simplex Strain P558, Isolated from a Human Fecal Sample.</title>
        <authorList>
            <person name="Croce O."/>
            <person name="Hugon P."/>
            <person name="Lagier J.C."/>
            <person name="Bibi F."/>
            <person name="Robert C."/>
            <person name="Azhar E.I."/>
            <person name="Raoult D."/>
            <person name="Fournier P.E."/>
        </authorList>
    </citation>
    <scope>NUCLEOTIDE SEQUENCE [LARGE SCALE GENOMIC DNA]</scope>
    <source>
        <strain evidence="1 2">P558</strain>
    </source>
</reference>
<evidence type="ECO:0000313" key="1">
    <source>
        <dbReference type="EMBL" id="CEG34950.1"/>
    </source>
</evidence>
<accession>A0AAN2PLG6</accession>
<organism evidence="1 2">
    <name type="scientific">Peribacillus simplex</name>
    <dbReference type="NCBI Taxonomy" id="1478"/>
    <lineage>
        <taxon>Bacteria</taxon>
        <taxon>Bacillati</taxon>
        <taxon>Bacillota</taxon>
        <taxon>Bacilli</taxon>
        <taxon>Bacillales</taxon>
        <taxon>Bacillaceae</taxon>
        <taxon>Peribacillus</taxon>
    </lineage>
</organism>
<dbReference type="InterPro" id="IPR054224">
    <property type="entry name" value="DUF6944"/>
</dbReference>
<proteinExistence type="predicted"/>
<dbReference type="EMBL" id="CCXW01000001">
    <property type="protein sequence ID" value="CEG34950.1"/>
    <property type="molecule type" value="Genomic_DNA"/>
</dbReference>
<name>A0AAN2PLG6_9BACI</name>
<dbReference type="Pfam" id="PF22116">
    <property type="entry name" value="DUF6944"/>
    <property type="match status" value="1"/>
</dbReference>
<dbReference type="Proteomes" id="UP000182110">
    <property type="component" value="Unassembled WGS sequence"/>
</dbReference>
<keyword evidence="2" id="KW-1185">Reference proteome</keyword>
<dbReference type="AlphaFoldDB" id="A0AAN2PLG6"/>
<gene>
    <name evidence="1" type="ORF">BN1180_05158</name>
</gene>